<feature type="region of interest" description="Disordered" evidence="1">
    <location>
        <begin position="275"/>
        <end position="294"/>
    </location>
</feature>
<feature type="compositionally biased region" description="Acidic residues" evidence="1">
    <location>
        <begin position="812"/>
        <end position="821"/>
    </location>
</feature>
<dbReference type="AlphaFoldDB" id="A0AAV5GUN4"/>
<feature type="compositionally biased region" description="Basic and acidic residues" evidence="1">
    <location>
        <begin position="741"/>
        <end position="794"/>
    </location>
</feature>
<dbReference type="Proteomes" id="UP001342314">
    <property type="component" value="Unassembled WGS sequence"/>
</dbReference>
<keyword evidence="3" id="KW-1185">Reference proteome</keyword>
<evidence type="ECO:0000256" key="1">
    <source>
        <dbReference type="SAM" id="MobiDB-lite"/>
    </source>
</evidence>
<sequence length="865" mass="90052">MVDMAVDPPPPAAASAELQEDRPLAASPASAPGATPTEVENEAGAPPGSDAAPSFLSARSPSLQNDFAGASHPEGATPAVGSGTADASAADEILRLMDPAQVFSRRTSESPPASVPKEQMRVKPTSPTPRATAGDPVKGSQQQAPTKQASAQQRKLQEVMRRAGAGGAGGGEFEVSKERRYLSFKCSRHAVCMSCEMRGENRSLAEVQEGINENRVEALRLERLVRILSARYVAREAAHSSAEGRPFRPPPTMTDVIETEMRELEAIRAAVNGGGLGRKGARASTRGSKSRTSPLEDAEALLSFAATPSVGFSGMQRRLIADNGDLLVDDGGLDDQPGDWLPSPPDYHGAPQGPVRPFITQDPTPFAQTGQRPTHIVVVEPDGRVAIQAAPPSLPVPPPLPPTSSSYPTFPTFPTTAQLPPKVPRPNPTYFFPLLPSPLMSPRSVSAVAETRAIALAVQRAPETLEARRRVHEERWRAAVREKERDEVEAETRRRRESEARVVRGEDGFFYTPATADGAETASTAPPPPSDEQLQLAQSVAAAWAAMQQDPPSAAEADAAPSGAPSAPALDPSAFATVEPYRPLRPLGESDPTLAPLASLTSSAVSRRPSLFLLSPSTPHAPLVAANASSSGSAARPTLSLDAAGAAAASLLSQYSLLRTPSAGALLSGLGVGGPAAGAGAGGRRISLSPLTGLRSAYPAFGFVEDGLRPLGVGAAGLGGGGAGGVERSALEELLGLGGGAEHEVDSGDERFEPQVEKRAAGGKERERVGDEQQRKEHGQDEWDRFEPQLEKRRTSPSSPRGKESAAAALGDGDDAMDVETDLGAASDDGARSSVAPSQSARSASGRSMKGDDGDTASDDETDAE</sequence>
<feature type="compositionally biased region" description="Polar residues" evidence="1">
    <location>
        <begin position="139"/>
        <end position="154"/>
    </location>
</feature>
<feature type="compositionally biased region" description="Low complexity" evidence="1">
    <location>
        <begin position="24"/>
        <end position="54"/>
    </location>
</feature>
<feature type="region of interest" description="Disordered" evidence="1">
    <location>
        <begin position="511"/>
        <end position="572"/>
    </location>
</feature>
<evidence type="ECO:0008006" key="4">
    <source>
        <dbReference type="Google" id="ProtNLM"/>
    </source>
</evidence>
<feature type="compositionally biased region" description="Low complexity" evidence="1">
    <location>
        <begin position="533"/>
        <end position="572"/>
    </location>
</feature>
<reference evidence="2 3" key="1">
    <citation type="submission" date="2021-12" db="EMBL/GenBank/DDBJ databases">
        <title>High titer production of polyol ester of fatty acids by Rhodotorula paludigena BS15 towards product separation-free biomass refinery.</title>
        <authorList>
            <person name="Mano J."/>
            <person name="Ono H."/>
            <person name="Tanaka T."/>
            <person name="Naito K."/>
            <person name="Sushida H."/>
            <person name="Ike M."/>
            <person name="Tokuyasu K."/>
            <person name="Kitaoka M."/>
        </authorList>
    </citation>
    <scope>NUCLEOTIDE SEQUENCE [LARGE SCALE GENOMIC DNA]</scope>
    <source>
        <strain evidence="2 3">BS15</strain>
    </source>
</reference>
<protein>
    <recommendedName>
        <fullName evidence="4">Proteophosphoglycan ppg4</fullName>
    </recommendedName>
</protein>
<evidence type="ECO:0000313" key="2">
    <source>
        <dbReference type="EMBL" id="GJN92929.1"/>
    </source>
</evidence>
<comment type="caution">
    <text evidence="2">The sequence shown here is derived from an EMBL/GenBank/DDBJ whole genome shotgun (WGS) entry which is preliminary data.</text>
</comment>
<feature type="compositionally biased region" description="Polar residues" evidence="1">
    <location>
        <begin position="835"/>
        <end position="846"/>
    </location>
</feature>
<evidence type="ECO:0000313" key="3">
    <source>
        <dbReference type="Proteomes" id="UP001342314"/>
    </source>
</evidence>
<accession>A0AAV5GUN4</accession>
<feature type="compositionally biased region" description="Acidic residues" evidence="1">
    <location>
        <begin position="854"/>
        <end position="865"/>
    </location>
</feature>
<feature type="region of interest" description="Disordered" evidence="1">
    <location>
        <begin position="740"/>
        <end position="865"/>
    </location>
</feature>
<gene>
    <name evidence="2" type="ORF">Rhopal_005972-T1</name>
</gene>
<feature type="region of interest" description="Disordered" evidence="1">
    <location>
        <begin position="1"/>
        <end position="154"/>
    </location>
</feature>
<proteinExistence type="predicted"/>
<organism evidence="2 3">
    <name type="scientific">Rhodotorula paludigena</name>
    <dbReference type="NCBI Taxonomy" id="86838"/>
    <lineage>
        <taxon>Eukaryota</taxon>
        <taxon>Fungi</taxon>
        <taxon>Dikarya</taxon>
        <taxon>Basidiomycota</taxon>
        <taxon>Pucciniomycotina</taxon>
        <taxon>Microbotryomycetes</taxon>
        <taxon>Sporidiobolales</taxon>
        <taxon>Sporidiobolaceae</taxon>
        <taxon>Rhodotorula</taxon>
    </lineage>
</organism>
<name>A0AAV5GUN4_9BASI</name>
<dbReference type="EMBL" id="BQKY01000012">
    <property type="protein sequence ID" value="GJN92929.1"/>
    <property type="molecule type" value="Genomic_DNA"/>
</dbReference>